<keyword evidence="3 5" id="KW-0597">Phosphoprotein</keyword>
<sequence length="440" mass="43592">MQPIRVLVVDDSAVLRRLVVMALTSADGVEVVGTAADGVEAVHEVLRLAPDLVVMDLEMPELDGIGAVRVLRRRGCNVPVVMVSTPTDDGAQATMAALAAGAADFVPKPVRATSAAEALGMLRADLLPVVRALVPRSLPRAPAAGAPAPSSSPDRTGPDAASGGGAGAPEPGPAGDEGVARGRATGHGGAHRSPVPPVPVPRSVPSRSAAPGPVLGPPPGAAPSAARPSPAALPGRGPGVAPALVALGSSTGGPEALAALVAALPAGLPVPVVVTQHMPPVFTRQLAARLDRLAALEVREAEDGDPLVPGRLLVAPGDRHLEVRRDGAGLVATLTGAPPVHHCRPAVDVMLRSAASAVGSGVLAVVLTGMGSDGRDGCADVRRAGGRVLVQDRATSVVWGMPGAVASAGLADAVLPLADIAPAVAAACRRPVLLAGRGAR</sequence>
<dbReference type="HAMAP" id="MF_00099">
    <property type="entry name" value="CheB_chemtxs"/>
    <property type="match status" value="1"/>
</dbReference>
<feature type="domain" description="Response regulatory" evidence="7">
    <location>
        <begin position="5"/>
        <end position="123"/>
    </location>
</feature>
<feature type="active site" evidence="3 4">
    <location>
        <position position="373"/>
    </location>
</feature>
<evidence type="ECO:0000256" key="6">
    <source>
        <dbReference type="SAM" id="MobiDB-lite"/>
    </source>
</evidence>
<feature type="region of interest" description="Disordered" evidence="6">
    <location>
        <begin position="140"/>
        <end position="234"/>
    </location>
</feature>
<dbReference type="InterPro" id="IPR001789">
    <property type="entry name" value="Sig_transdc_resp-reg_receiver"/>
</dbReference>
<dbReference type="CDD" id="cd17541">
    <property type="entry name" value="REC_CheB-like"/>
    <property type="match status" value="1"/>
</dbReference>
<dbReference type="NCBIfam" id="NF001965">
    <property type="entry name" value="PRK00742.1"/>
    <property type="match status" value="1"/>
</dbReference>
<dbReference type="SUPFAM" id="SSF52738">
    <property type="entry name" value="Methylesterase CheB, C-terminal domain"/>
    <property type="match status" value="1"/>
</dbReference>
<comment type="PTM">
    <text evidence="3">Phosphorylated by CheA. Phosphorylation of the N-terminal regulatory domain activates the methylesterase activity.</text>
</comment>
<comment type="function">
    <text evidence="3">Involved in chemotaxis. Part of a chemotaxis signal transduction system that modulates chemotaxis in response to various stimuli. Catalyzes the demethylation of specific methylglutamate residues introduced into the chemoreceptors (methyl-accepting chemotaxis proteins or MCP) by CheR. Also mediates the irreversible deamidation of specific glutamine residues to glutamic acid.</text>
</comment>
<evidence type="ECO:0000259" key="8">
    <source>
        <dbReference type="PROSITE" id="PS50122"/>
    </source>
</evidence>
<evidence type="ECO:0000256" key="5">
    <source>
        <dbReference type="PROSITE-ProRule" id="PRU00169"/>
    </source>
</evidence>
<evidence type="ECO:0000256" key="3">
    <source>
        <dbReference type="HAMAP-Rule" id="MF_00099"/>
    </source>
</evidence>
<organism evidence="9 10">
    <name type="scientific">Pseudokineococcus basanitobsidens</name>
    <dbReference type="NCBI Taxonomy" id="1926649"/>
    <lineage>
        <taxon>Bacteria</taxon>
        <taxon>Bacillati</taxon>
        <taxon>Actinomycetota</taxon>
        <taxon>Actinomycetes</taxon>
        <taxon>Kineosporiales</taxon>
        <taxon>Kineosporiaceae</taxon>
        <taxon>Pseudokineococcus</taxon>
    </lineage>
</organism>
<dbReference type="RefSeq" id="WP_339573411.1">
    <property type="nucleotide sequence ID" value="NZ_JBBIAA010000001.1"/>
</dbReference>
<evidence type="ECO:0000256" key="2">
    <source>
        <dbReference type="ARBA" id="ARBA00048267"/>
    </source>
</evidence>
<comment type="catalytic activity">
    <reaction evidence="2 3">
        <text>[protein]-L-glutamate 5-O-methyl ester + H2O = L-glutamyl-[protein] + methanol + H(+)</text>
        <dbReference type="Rhea" id="RHEA:23236"/>
        <dbReference type="Rhea" id="RHEA-COMP:10208"/>
        <dbReference type="Rhea" id="RHEA-COMP:10311"/>
        <dbReference type="ChEBI" id="CHEBI:15377"/>
        <dbReference type="ChEBI" id="CHEBI:15378"/>
        <dbReference type="ChEBI" id="CHEBI:17790"/>
        <dbReference type="ChEBI" id="CHEBI:29973"/>
        <dbReference type="ChEBI" id="CHEBI:82795"/>
        <dbReference type="EC" id="3.1.1.61"/>
    </reaction>
</comment>
<dbReference type="SUPFAM" id="SSF52172">
    <property type="entry name" value="CheY-like"/>
    <property type="match status" value="1"/>
</dbReference>
<feature type="domain" description="CheB-type methylesterase" evidence="8">
    <location>
        <begin position="238"/>
        <end position="431"/>
    </location>
</feature>
<feature type="compositionally biased region" description="Low complexity" evidence="6">
    <location>
        <begin position="140"/>
        <end position="161"/>
    </location>
</feature>
<feature type="modified residue" description="4-aspartylphosphate" evidence="3 5">
    <location>
        <position position="56"/>
    </location>
</feature>
<dbReference type="Pfam" id="PF00072">
    <property type="entry name" value="Response_reg"/>
    <property type="match status" value="1"/>
</dbReference>
<evidence type="ECO:0000313" key="10">
    <source>
        <dbReference type="Proteomes" id="UP001387100"/>
    </source>
</evidence>
<feature type="compositionally biased region" description="Low complexity" evidence="6">
    <location>
        <begin position="222"/>
        <end position="234"/>
    </location>
</feature>
<feature type="active site" evidence="3 4">
    <location>
        <position position="250"/>
    </location>
</feature>
<dbReference type="PROSITE" id="PS50110">
    <property type="entry name" value="RESPONSE_REGULATORY"/>
    <property type="match status" value="1"/>
</dbReference>
<reference evidence="9 10" key="1">
    <citation type="journal article" date="2017" name="Int. J. Syst. Evol. Microbiol.">
        <title>Pseudokineococcus basanitobsidens sp. nov., isolated from volcanic rock.</title>
        <authorList>
            <person name="Lee D.W."/>
            <person name="Park M.Y."/>
            <person name="Kim J.J."/>
            <person name="Kim B.S."/>
        </authorList>
    </citation>
    <scope>NUCLEOTIDE SEQUENCE [LARGE SCALE GENOMIC DNA]</scope>
    <source>
        <strain evidence="9 10">DSM 103726</strain>
    </source>
</reference>
<feature type="active site" evidence="3 4">
    <location>
        <position position="277"/>
    </location>
</feature>
<dbReference type="Gene3D" id="3.40.50.180">
    <property type="entry name" value="Methylesterase CheB, C-terminal domain"/>
    <property type="match status" value="1"/>
</dbReference>
<name>A0ABU8RG39_9ACTN</name>
<dbReference type="PROSITE" id="PS50122">
    <property type="entry name" value="CHEB"/>
    <property type="match status" value="1"/>
</dbReference>
<keyword evidence="3 4" id="KW-0145">Chemotaxis</keyword>
<dbReference type="Gene3D" id="3.40.50.2300">
    <property type="match status" value="1"/>
</dbReference>
<evidence type="ECO:0000259" key="7">
    <source>
        <dbReference type="PROSITE" id="PS50110"/>
    </source>
</evidence>
<keyword evidence="10" id="KW-1185">Reference proteome</keyword>
<feature type="compositionally biased region" description="Low complexity" evidence="6">
    <location>
        <begin position="203"/>
        <end position="213"/>
    </location>
</feature>
<evidence type="ECO:0000313" key="9">
    <source>
        <dbReference type="EMBL" id="MEJ5944021.1"/>
    </source>
</evidence>
<dbReference type="InterPro" id="IPR035909">
    <property type="entry name" value="CheB_C"/>
</dbReference>
<dbReference type="Proteomes" id="UP001387100">
    <property type="component" value="Unassembled WGS sequence"/>
</dbReference>
<dbReference type="Pfam" id="PF01339">
    <property type="entry name" value="CheB_methylest"/>
    <property type="match status" value="1"/>
</dbReference>
<feature type="compositionally biased region" description="Low complexity" evidence="6">
    <location>
        <begin position="173"/>
        <end position="183"/>
    </location>
</feature>
<dbReference type="CDD" id="cd16432">
    <property type="entry name" value="CheB_Rec"/>
    <property type="match status" value="1"/>
</dbReference>
<evidence type="ECO:0000256" key="4">
    <source>
        <dbReference type="PROSITE-ProRule" id="PRU00050"/>
    </source>
</evidence>
<keyword evidence="1 3" id="KW-0378">Hydrolase</keyword>
<dbReference type="GO" id="GO:0008168">
    <property type="term" value="F:methyltransferase activity"/>
    <property type="evidence" value="ECO:0007669"/>
    <property type="project" value="UniProtKB-KW"/>
</dbReference>
<comment type="domain">
    <text evidence="3">Contains a C-terminal catalytic domain, and an N-terminal region which modulates catalytic activity.</text>
</comment>
<dbReference type="GO" id="GO:0008984">
    <property type="term" value="F:protein-glutamate methylesterase activity"/>
    <property type="evidence" value="ECO:0007669"/>
    <property type="project" value="UniProtKB-EC"/>
</dbReference>
<dbReference type="EC" id="3.1.1.61" evidence="3"/>
<keyword evidence="9" id="KW-0489">Methyltransferase</keyword>
<comment type="similarity">
    <text evidence="3">Belongs to the CheB family.</text>
</comment>
<dbReference type="EC" id="3.5.1.44" evidence="3"/>
<keyword evidence="9" id="KW-0808">Transferase</keyword>
<accession>A0ABU8RG39</accession>
<comment type="catalytic activity">
    <reaction evidence="3">
        <text>L-glutaminyl-[protein] + H2O = L-glutamyl-[protein] + NH4(+)</text>
        <dbReference type="Rhea" id="RHEA:16441"/>
        <dbReference type="Rhea" id="RHEA-COMP:10207"/>
        <dbReference type="Rhea" id="RHEA-COMP:10208"/>
        <dbReference type="ChEBI" id="CHEBI:15377"/>
        <dbReference type="ChEBI" id="CHEBI:28938"/>
        <dbReference type="ChEBI" id="CHEBI:29973"/>
        <dbReference type="ChEBI" id="CHEBI:30011"/>
        <dbReference type="EC" id="3.5.1.44"/>
    </reaction>
</comment>
<dbReference type="InterPro" id="IPR008248">
    <property type="entry name" value="CheB-like"/>
</dbReference>
<dbReference type="PANTHER" id="PTHR42872">
    <property type="entry name" value="PROTEIN-GLUTAMATE METHYLESTERASE/PROTEIN-GLUTAMINE GLUTAMINASE"/>
    <property type="match status" value="1"/>
</dbReference>
<dbReference type="InterPro" id="IPR011006">
    <property type="entry name" value="CheY-like_superfamily"/>
</dbReference>
<gene>
    <name evidence="3 9" type="primary">cheB</name>
    <name evidence="9" type="ORF">WDZ17_01750</name>
</gene>
<dbReference type="InterPro" id="IPR000673">
    <property type="entry name" value="Sig_transdc_resp-reg_Me-estase"/>
</dbReference>
<dbReference type="SMART" id="SM00448">
    <property type="entry name" value="REC"/>
    <property type="match status" value="1"/>
</dbReference>
<keyword evidence="3" id="KW-0963">Cytoplasm</keyword>
<comment type="caution">
    <text evidence="9">The sequence shown here is derived from an EMBL/GenBank/DDBJ whole genome shotgun (WGS) entry which is preliminary data.</text>
</comment>
<comment type="subcellular location">
    <subcellularLocation>
        <location evidence="3">Cytoplasm</location>
    </subcellularLocation>
</comment>
<evidence type="ECO:0000256" key="1">
    <source>
        <dbReference type="ARBA" id="ARBA00022801"/>
    </source>
</evidence>
<protein>
    <recommendedName>
        <fullName evidence="3">Protein-glutamate methylesterase/protein-glutamine glutaminase</fullName>
        <ecNumber evidence="3">3.1.1.61</ecNumber>
        <ecNumber evidence="3">3.5.1.44</ecNumber>
    </recommendedName>
</protein>
<dbReference type="GO" id="GO:0032259">
    <property type="term" value="P:methylation"/>
    <property type="evidence" value="ECO:0007669"/>
    <property type="project" value="UniProtKB-KW"/>
</dbReference>
<proteinExistence type="inferred from homology"/>
<dbReference type="PANTHER" id="PTHR42872:SF3">
    <property type="entry name" value="PROTEIN-GLUTAMATE METHYLESTERASE_PROTEIN-GLUTAMINE GLUTAMINASE 1"/>
    <property type="match status" value="1"/>
</dbReference>
<dbReference type="EMBL" id="JBBIAA010000001">
    <property type="protein sequence ID" value="MEJ5944021.1"/>
    <property type="molecule type" value="Genomic_DNA"/>
</dbReference>